<evidence type="ECO:0000256" key="1">
    <source>
        <dbReference type="ARBA" id="ARBA00023002"/>
    </source>
</evidence>
<dbReference type="GO" id="GO:0016616">
    <property type="term" value="F:oxidoreductase activity, acting on the CH-OH group of donors, NAD or NADP as acceptor"/>
    <property type="evidence" value="ECO:0007669"/>
    <property type="project" value="InterPro"/>
</dbReference>
<dbReference type="SMART" id="SM00919">
    <property type="entry name" value="Malic_M"/>
    <property type="match status" value="1"/>
</dbReference>
<dbReference type="GO" id="GO:0004470">
    <property type="term" value="F:malic enzyme activity"/>
    <property type="evidence" value="ECO:0007669"/>
    <property type="project" value="InterPro"/>
</dbReference>
<protein>
    <submittedName>
        <fullName evidence="4">NADP-dependent malic enzyme</fullName>
    </submittedName>
</protein>
<dbReference type="InterPro" id="IPR051674">
    <property type="entry name" value="Malate_Decarboxylase"/>
</dbReference>
<keyword evidence="5" id="KW-1185">Reference proteome</keyword>
<feature type="domain" description="Malic enzyme N-terminal" evidence="3">
    <location>
        <begin position="23"/>
        <end position="156"/>
    </location>
</feature>
<dbReference type="Proteomes" id="UP000680348">
    <property type="component" value="Unassembled WGS sequence"/>
</dbReference>
<evidence type="ECO:0000259" key="2">
    <source>
        <dbReference type="SMART" id="SM00919"/>
    </source>
</evidence>
<proteinExistence type="predicted"/>
<dbReference type="PANTHER" id="PTHR43237">
    <property type="entry name" value="NADP-DEPENDENT MALIC ENZYME"/>
    <property type="match status" value="1"/>
</dbReference>
<dbReference type="RefSeq" id="WP_188257742.1">
    <property type="nucleotide sequence ID" value="NZ_JABVCF010000021.1"/>
</dbReference>
<keyword evidence="1" id="KW-0560">Oxidoreductase</keyword>
<dbReference type="Pfam" id="PF00390">
    <property type="entry name" value="malic"/>
    <property type="match status" value="1"/>
</dbReference>
<reference evidence="4" key="1">
    <citation type="submission" date="2021-04" db="EMBL/GenBank/DDBJ databases">
        <title>Pseudaminobacter soli sp. nov., isolated from paddy soil contaminated by heavy metals.</title>
        <authorList>
            <person name="Zhang K."/>
        </authorList>
    </citation>
    <scope>NUCLEOTIDE SEQUENCE</scope>
    <source>
        <strain evidence="4">19-2017</strain>
    </source>
</reference>
<dbReference type="Gene3D" id="3.40.50.10380">
    <property type="entry name" value="Malic enzyme, N-terminal domain"/>
    <property type="match status" value="1"/>
</dbReference>
<feature type="domain" description="Malic enzyme NAD-binding" evidence="2">
    <location>
        <begin position="168"/>
        <end position="391"/>
    </location>
</feature>
<evidence type="ECO:0000259" key="3">
    <source>
        <dbReference type="SMART" id="SM01274"/>
    </source>
</evidence>
<dbReference type="InterPro" id="IPR046346">
    <property type="entry name" value="Aminoacid_DH-like_N_sf"/>
</dbReference>
<dbReference type="PANTHER" id="PTHR43237:SF4">
    <property type="entry name" value="NADP-DEPENDENT MALIC ENZYME"/>
    <property type="match status" value="1"/>
</dbReference>
<dbReference type="Gene3D" id="3.40.50.720">
    <property type="entry name" value="NAD(P)-binding Rossmann-like Domain"/>
    <property type="match status" value="1"/>
</dbReference>
<accession>A0A942E1R5</accession>
<name>A0A942E1R5_9HYPH</name>
<organism evidence="4 5">
    <name type="scientific">Pseudaminobacter soli</name>
    <name type="common">ex Zhang et al. 2022</name>
    <dbReference type="NCBI Taxonomy" id="2831468"/>
    <lineage>
        <taxon>Bacteria</taxon>
        <taxon>Pseudomonadati</taxon>
        <taxon>Pseudomonadota</taxon>
        <taxon>Alphaproteobacteria</taxon>
        <taxon>Hyphomicrobiales</taxon>
        <taxon>Phyllobacteriaceae</taxon>
        <taxon>Pseudaminobacter</taxon>
    </lineage>
</organism>
<evidence type="ECO:0000313" key="4">
    <source>
        <dbReference type="EMBL" id="MBS3652184.1"/>
    </source>
</evidence>
<comment type="caution">
    <text evidence="4">The sequence shown here is derived from an EMBL/GenBank/DDBJ whole genome shotgun (WGS) entry which is preliminary data.</text>
</comment>
<dbReference type="Pfam" id="PF03949">
    <property type="entry name" value="Malic_M"/>
    <property type="match status" value="1"/>
</dbReference>
<dbReference type="EMBL" id="JAGWCR010000021">
    <property type="protein sequence ID" value="MBS3652184.1"/>
    <property type="molecule type" value="Genomic_DNA"/>
</dbReference>
<dbReference type="SUPFAM" id="SSF53223">
    <property type="entry name" value="Aminoacid dehydrogenase-like, N-terminal domain"/>
    <property type="match status" value="1"/>
</dbReference>
<dbReference type="InterPro" id="IPR012301">
    <property type="entry name" value="Malic_N_dom"/>
</dbReference>
<dbReference type="InterPro" id="IPR012302">
    <property type="entry name" value="Malic_NAD-bd"/>
</dbReference>
<dbReference type="AlphaFoldDB" id="A0A942E1R5"/>
<evidence type="ECO:0000313" key="5">
    <source>
        <dbReference type="Proteomes" id="UP000680348"/>
    </source>
</evidence>
<dbReference type="InterPro" id="IPR037062">
    <property type="entry name" value="Malic_N_dom_sf"/>
</dbReference>
<dbReference type="GO" id="GO:0051287">
    <property type="term" value="F:NAD binding"/>
    <property type="evidence" value="ECO:0007669"/>
    <property type="project" value="InterPro"/>
</dbReference>
<gene>
    <name evidence="4" type="ORF">KEU06_26670</name>
</gene>
<dbReference type="InterPro" id="IPR036291">
    <property type="entry name" value="NAD(P)-bd_dom_sf"/>
</dbReference>
<dbReference type="SMART" id="SM01274">
    <property type="entry name" value="malic"/>
    <property type="match status" value="1"/>
</dbReference>
<sequence length="434" mass="45853">MNRPFSIRPEAALAANRSPYFGHGKIEMLPKVLVGDLDDVATLYTPGVAYSVREIMDHPEALHELTSKDNTVGVVTDGTAVLGWGRTGPHAAVPVMEGKAAMFKLLTGIDAIPLCLNVADGDDLVHTIKALEPGFGGFNLEDVSAPTCFSVMQRLDAELSVPCIHDDQYGTATVAMAALINAWKVLGRSAAQQRVVINGAGAAGSAVFDLLLGLGVRDIIVHERDGILCEGRSCATEHHRRIAAASNHGRITGGLTEAIRGATAFIGVSVAAQLTADMVRTMAPAPVILALANPIPEIMPEEAIAGGAAIIGTGRFDYVNQCNNVLAFPALMRGALDTRAKRLTRDVYLAAAAAIAGDVPDHELSEQNILPTPLSETLYPRVSEVTARAIVDAGLARRDPGVGVVEAETRRLRSLVAKRQHVLSELGALRPSQQ</sequence>
<dbReference type="SUPFAM" id="SSF51735">
    <property type="entry name" value="NAD(P)-binding Rossmann-fold domains"/>
    <property type="match status" value="1"/>
</dbReference>